<gene>
    <name evidence="10" type="ORF">EK21DRAFT_67111</name>
</gene>
<feature type="compositionally biased region" description="Basic and acidic residues" evidence="6">
    <location>
        <begin position="928"/>
        <end position="939"/>
    </location>
</feature>
<evidence type="ECO:0000313" key="11">
    <source>
        <dbReference type="Proteomes" id="UP000799777"/>
    </source>
</evidence>
<dbReference type="Pfam" id="PF10405">
    <property type="entry name" value="BHD_3"/>
    <property type="match status" value="1"/>
</dbReference>
<keyword evidence="11" id="KW-1185">Reference proteome</keyword>
<evidence type="ECO:0000256" key="1">
    <source>
        <dbReference type="ARBA" id="ARBA00004123"/>
    </source>
</evidence>
<feature type="region of interest" description="Disordered" evidence="6">
    <location>
        <begin position="925"/>
        <end position="1159"/>
    </location>
</feature>
<evidence type="ECO:0000256" key="2">
    <source>
        <dbReference type="ARBA" id="ARBA00009525"/>
    </source>
</evidence>
<dbReference type="InterPro" id="IPR038765">
    <property type="entry name" value="Papain-like_cys_pep_sf"/>
</dbReference>
<evidence type="ECO:0000259" key="7">
    <source>
        <dbReference type="SMART" id="SM01030"/>
    </source>
</evidence>
<feature type="compositionally biased region" description="Basic and acidic residues" evidence="6">
    <location>
        <begin position="220"/>
        <end position="243"/>
    </location>
</feature>
<feature type="compositionally biased region" description="Basic residues" evidence="6">
    <location>
        <begin position="1"/>
        <end position="10"/>
    </location>
</feature>
<dbReference type="GO" id="GO:0006298">
    <property type="term" value="P:mismatch repair"/>
    <property type="evidence" value="ECO:0007669"/>
    <property type="project" value="TreeGrafter"/>
</dbReference>
<dbReference type="Pfam" id="PF03835">
    <property type="entry name" value="Rad4"/>
    <property type="match status" value="1"/>
</dbReference>
<feature type="domain" description="Rad4 beta-hairpin" evidence="7">
    <location>
        <begin position="646"/>
        <end position="703"/>
    </location>
</feature>
<evidence type="ECO:0000256" key="4">
    <source>
        <dbReference type="ARBA" id="ARBA00023204"/>
    </source>
</evidence>
<dbReference type="InterPro" id="IPR018326">
    <property type="entry name" value="Rad4_beta-hairpin_dom1"/>
</dbReference>
<evidence type="ECO:0000313" key="10">
    <source>
        <dbReference type="EMBL" id="KAF2029751.1"/>
    </source>
</evidence>
<dbReference type="SMART" id="SM01031">
    <property type="entry name" value="BHD_2"/>
    <property type="match status" value="1"/>
</dbReference>
<feature type="compositionally biased region" description="Basic residues" evidence="6">
    <location>
        <begin position="22"/>
        <end position="31"/>
    </location>
</feature>
<feature type="compositionally biased region" description="Low complexity" evidence="6">
    <location>
        <begin position="431"/>
        <end position="440"/>
    </location>
</feature>
<feature type="compositionally biased region" description="Acidic residues" evidence="6">
    <location>
        <begin position="1119"/>
        <end position="1128"/>
    </location>
</feature>
<reference evidence="10" key="1">
    <citation type="journal article" date="2020" name="Stud. Mycol.">
        <title>101 Dothideomycetes genomes: a test case for predicting lifestyles and emergence of pathogens.</title>
        <authorList>
            <person name="Haridas S."/>
            <person name="Albert R."/>
            <person name="Binder M."/>
            <person name="Bloem J."/>
            <person name="Labutti K."/>
            <person name="Salamov A."/>
            <person name="Andreopoulos B."/>
            <person name="Baker S."/>
            <person name="Barry K."/>
            <person name="Bills G."/>
            <person name="Bluhm B."/>
            <person name="Cannon C."/>
            <person name="Castanera R."/>
            <person name="Culley D."/>
            <person name="Daum C."/>
            <person name="Ezra D."/>
            <person name="Gonzalez J."/>
            <person name="Henrissat B."/>
            <person name="Kuo A."/>
            <person name="Liang C."/>
            <person name="Lipzen A."/>
            <person name="Lutzoni F."/>
            <person name="Magnuson J."/>
            <person name="Mondo S."/>
            <person name="Nolan M."/>
            <person name="Ohm R."/>
            <person name="Pangilinan J."/>
            <person name="Park H.-J."/>
            <person name="Ramirez L."/>
            <person name="Alfaro M."/>
            <person name="Sun H."/>
            <person name="Tritt A."/>
            <person name="Yoshinaga Y."/>
            <person name="Zwiers L.-H."/>
            <person name="Turgeon B."/>
            <person name="Goodwin S."/>
            <person name="Spatafora J."/>
            <person name="Crous P."/>
            <person name="Grigoriev I."/>
        </authorList>
    </citation>
    <scope>NUCLEOTIDE SEQUENCE</scope>
    <source>
        <strain evidence="10">CBS 110217</strain>
    </source>
</reference>
<feature type="region of interest" description="Disordered" evidence="6">
    <location>
        <begin position="1"/>
        <end position="100"/>
    </location>
</feature>
<feature type="compositionally biased region" description="Basic residues" evidence="6">
    <location>
        <begin position="1135"/>
        <end position="1159"/>
    </location>
</feature>
<dbReference type="Gene3D" id="3.90.260.10">
    <property type="entry name" value="Transglutaminase-like"/>
    <property type="match status" value="1"/>
</dbReference>
<evidence type="ECO:0000256" key="3">
    <source>
        <dbReference type="ARBA" id="ARBA00022763"/>
    </source>
</evidence>
<dbReference type="GO" id="GO:0003684">
    <property type="term" value="F:damaged DNA binding"/>
    <property type="evidence" value="ECO:0007669"/>
    <property type="project" value="InterPro"/>
</dbReference>
<keyword evidence="5" id="KW-0539">Nucleus</keyword>
<feature type="compositionally biased region" description="Basic and acidic residues" evidence="6">
    <location>
        <begin position="411"/>
        <end position="425"/>
    </location>
</feature>
<keyword evidence="3" id="KW-0227">DNA damage</keyword>
<feature type="domain" description="Rad4 beta-hairpin" evidence="9">
    <location>
        <begin position="775"/>
        <end position="849"/>
    </location>
</feature>
<dbReference type="InterPro" id="IPR018328">
    <property type="entry name" value="Rad4_beta-hairpin_dom3"/>
</dbReference>
<evidence type="ECO:0000259" key="9">
    <source>
        <dbReference type="SMART" id="SM01032"/>
    </source>
</evidence>
<dbReference type="GO" id="GO:0005737">
    <property type="term" value="C:cytoplasm"/>
    <property type="evidence" value="ECO:0007669"/>
    <property type="project" value="TreeGrafter"/>
</dbReference>
<feature type="compositionally biased region" description="Basic and acidic residues" evidence="6">
    <location>
        <begin position="964"/>
        <end position="981"/>
    </location>
</feature>
<feature type="domain" description="Rad4 beta-hairpin" evidence="8">
    <location>
        <begin position="705"/>
        <end position="768"/>
    </location>
</feature>
<feature type="compositionally biased region" description="Basic and acidic residues" evidence="6">
    <location>
        <begin position="479"/>
        <end position="490"/>
    </location>
</feature>
<protein>
    <submittedName>
        <fullName evidence="10">Rad4-domain-containing protein</fullName>
    </submittedName>
</protein>
<name>A0A9P4HAU8_9PLEO</name>
<feature type="compositionally biased region" description="Basic and acidic residues" evidence="6">
    <location>
        <begin position="1015"/>
        <end position="1035"/>
    </location>
</feature>
<dbReference type="EMBL" id="ML978197">
    <property type="protein sequence ID" value="KAF2029751.1"/>
    <property type="molecule type" value="Genomic_DNA"/>
</dbReference>
<feature type="compositionally biased region" description="Pro residues" evidence="6">
    <location>
        <begin position="1085"/>
        <end position="1094"/>
    </location>
</feature>
<feature type="compositionally biased region" description="Basic and acidic residues" evidence="6">
    <location>
        <begin position="258"/>
        <end position="284"/>
    </location>
</feature>
<keyword evidence="4" id="KW-0234">DNA repair</keyword>
<feature type="region of interest" description="Disordered" evidence="6">
    <location>
        <begin position="219"/>
        <end position="298"/>
    </location>
</feature>
<evidence type="ECO:0000256" key="5">
    <source>
        <dbReference type="ARBA" id="ARBA00023242"/>
    </source>
</evidence>
<dbReference type="Pfam" id="PF10403">
    <property type="entry name" value="BHD_1"/>
    <property type="match status" value="1"/>
</dbReference>
<comment type="subcellular location">
    <subcellularLocation>
        <location evidence="1">Nucleus</location>
    </subcellularLocation>
</comment>
<feature type="region of interest" description="Disordered" evidence="6">
    <location>
        <begin position="893"/>
        <end position="913"/>
    </location>
</feature>
<dbReference type="GO" id="GO:0071942">
    <property type="term" value="C:XPC complex"/>
    <property type="evidence" value="ECO:0007669"/>
    <property type="project" value="TreeGrafter"/>
</dbReference>
<comment type="similarity">
    <text evidence="2">Belongs to the XPC family.</text>
</comment>
<dbReference type="InterPro" id="IPR042488">
    <property type="entry name" value="Rad4_BHD3_sf"/>
</dbReference>
<feature type="compositionally biased region" description="Acidic residues" evidence="6">
    <location>
        <begin position="91"/>
        <end position="100"/>
    </location>
</feature>
<feature type="compositionally biased region" description="Polar residues" evidence="6">
    <location>
        <begin position="989"/>
        <end position="1001"/>
    </location>
</feature>
<dbReference type="GO" id="GO:0006289">
    <property type="term" value="P:nucleotide-excision repair"/>
    <property type="evidence" value="ECO:0007669"/>
    <property type="project" value="InterPro"/>
</dbReference>
<dbReference type="Gene3D" id="2.20.20.110">
    <property type="entry name" value="Rad4, beta-hairpin domain BHD1"/>
    <property type="match status" value="1"/>
</dbReference>
<dbReference type="GO" id="GO:0003697">
    <property type="term" value="F:single-stranded DNA binding"/>
    <property type="evidence" value="ECO:0007669"/>
    <property type="project" value="TreeGrafter"/>
</dbReference>
<feature type="region of interest" description="Disordered" evidence="6">
    <location>
        <begin position="105"/>
        <end position="124"/>
    </location>
</feature>
<dbReference type="InterPro" id="IPR004583">
    <property type="entry name" value="DNA_repair_Rad4"/>
</dbReference>
<organism evidence="10 11">
    <name type="scientific">Setomelanomma holmii</name>
    <dbReference type="NCBI Taxonomy" id="210430"/>
    <lineage>
        <taxon>Eukaryota</taxon>
        <taxon>Fungi</taxon>
        <taxon>Dikarya</taxon>
        <taxon>Ascomycota</taxon>
        <taxon>Pezizomycotina</taxon>
        <taxon>Dothideomycetes</taxon>
        <taxon>Pleosporomycetidae</taxon>
        <taxon>Pleosporales</taxon>
        <taxon>Pleosporineae</taxon>
        <taxon>Phaeosphaeriaceae</taxon>
        <taxon>Setomelanomma</taxon>
    </lineage>
</organism>
<evidence type="ECO:0000256" key="6">
    <source>
        <dbReference type="SAM" id="MobiDB-lite"/>
    </source>
</evidence>
<feature type="compositionally biased region" description="Basic and acidic residues" evidence="6">
    <location>
        <begin position="636"/>
        <end position="649"/>
    </location>
</feature>
<dbReference type="InterPro" id="IPR018327">
    <property type="entry name" value="BHD_2"/>
</dbReference>
<dbReference type="InterPro" id="IPR036985">
    <property type="entry name" value="Transglutaminase-like_sf"/>
</dbReference>
<accession>A0A9P4HAU8</accession>
<feature type="region of interest" description="Disordered" evidence="6">
    <location>
        <begin position="408"/>
        <end position="490"/>
    </location>
</feature>
<dbReference type="AlphaFoldDB" id="A0A9P4HAU8"/>
<dbReference type="InterPro" id="IPR018325">
    <property type="entry name" value="Rad4/PNGase_transGLS-fold"/>
</dbReference>
<sequence>MPPILSRKRLRSDSPNIEPPPKRTRARKPAARRTESVFQTLDTAPKVKRTLSQTKAFLEADDDSELSEPESTEDEFEDVPLSKGKEKAQDGDDSEESVDEDWEDALGGHHHTKHDHDHGPAPVITGDIALTLSAAPRTAFETRPDGRKGPSKILREIRNATHCMHMQCLMFHNLIRNAWIQDKQVQTTLVEGLSSGCWTELDRYWRDAGIIDGPSHIMGKRKEVTKTPTKGAKDKKGKWKESGQKGVKVYESPQSKRALAEEKSGKGRKGVTEEAPKNDRKARDWGASSEPLEPNTPNLSAGDPLLRLLRYLSAYWKSRFRITAPSLRKRGYLSQATLAAEINAWEEAPAHPDVFGERIENLEAFREVARHCQGSRDVGEQLFTALLRGLGIEARMVVSLQPAGFGFSQAEEGKPKNLEKLKDAPKVPVRSTPSKSTPSKGKLPQRAATRNKVVSLDSDPSEDSDLSSVISISSDTDEEKPVKKSPKMRDYSEELPCPTYWTEAISHLTHTPISVSPLPRVTIASAAAPEKLQDFYARGAAADKARQVLAYLIAFSSDGTAKDVTTRYLPKRQWPGRTKGFRMPIEKIPIHNKRGKVKRWEEWNWFKSLMRPYTRPHNKRQPWDEVEEEGDLVPADPEKKKTMDEEGGKESLQGYKNSSEYVLERHLRREEALKPSAKLVRYFVTGKGDKEKSEPVYRRKDIVNCKTVESWHKDGREVKEGQQPLKFVPMRAVTVTRKREIEERERDDGVKPKQGLYSRAQTDWIIPPPIVDGKIPRNAFNNIDVYVPTMVPKGAVHIPLKGTARICRKLNIDHAEACTGFEFGKQRAVPVLTGVVVAEEHEDMVIDAWEIEEVEKARKEAEKREKLVLNLWKKFMSGLRIVERMKAEYGEDVELPTKQPEPAPKAKSKEAKNEWEAFQNQEDFEGGFLHDDGPPEPRSARQSPVHAANEDNMAGGFFAPSQDEPDHAELTIDHGEKKTESRTPVAEITYQTPISLASALQQPVDKASDDSSAAEAKDFGKAEDTEDDKRPEPSSRRKSAVFKPLRGRPQDRAGKATPASTRKRKSILADSSEEDGNASSLSEPPSDPPTPPPSTRSAPRRKAARKSDAQVKSHFFAEGSDDETDLTDLTDRASPRKKGAARGGKVGRGRGRGRGKVKG</sequence>
<dbReference type="SUPFAM" id="SSF54001">
    <property type="entry name" value="Cysteine proteinases"/>
    <property type="match status" value="1"/>
</dbReference>
<dbReference type="Pfam" id="PF10404">
    <property type="entry name" value="BHD_2"/>
    <property type="match status" value="1"/>
</dbReference>
<dbReference type="PANTHER" id="PTHR12135:SF2">
    <property type="entry name" value="DNA REPAIR PROTEIN RAD34"/>
    <property type="match status" value="1"/>
</dbReference>
<feature type="compositionally biased region" description="Acidic residues" evidence="6">
    <location>
        <begin position="59"/>
        <end position="78"/>
    </location>
</feature>
<feature type="region of interest" description="Disordered" evidence="6">
    <location>
        <begin position="616"/>
        <end position="652"/>
    </location>
</feature>
<dbReference type="PANTHER" id="PTHR12135">
    <property type="entry name" value="DNA REPAIR PROTEIN XP-C / RAD4"/>
    <property type="match status" value="1"/>
</dbReference>
<comment type="caution">
    <text evidence="10">The sequence shown here is derived from an EMBL/GenBank/DDBJ whole genome shotgun (WGS) entry which is preliminary data.</text>
</comment>
<evidence type="ECO:0000259" key="8">
    <source>
        <dbReference type="SMART" id="SM01031"/>
    </source>
</evidence>
<proteinExistence type="inferred from homology"/>
<dbReference type="OrthoDB" id="300780at2759"/>
<dbReference type="Proteomes" id="UP000799777">
    <property type="component" value="Unassembled WGS sequence"/>
</dbReference>
<dbReference type="SMART" id="SM01032">
    <property type="entry name" value="BHD_3"/>
    <property type="match status" value="1"/>
</dbReference>
<dbReference type="GO" id="GO:0000111">
    <property type="term" value="C:nucleotide-excision repair factor 2 complex"/>
    <property type="evidence" value="ECO:0007669"/>
    <property type="project" value="TreeGrafter"/>
</dbReference>
<dbReference type="FunFam" id="3.30.70.2460:FF:000001">
    <property type="entry name" value="DNA repair protein Rad4 family"/>
    <property type="match status" value="1"/>
</dbReference>
<dbReference type="Gene3D" id="3.30.70.2460">
    <property type="entry name" value="Rad4, beta-hairpin domain BHD3"/>
    <property type="match status" value="1"/>
</dbReference>
<dbReference type="SMART" id="SM01030">
    <property type="entry name" value="BHD_1"/>
    <property type="match status" value="1"/>
</dbReference>